<dbReference type="CDD" id="cd05283">
    <property type="entry name" value="CAD1"/>
    <property type="match status" value="1"/>
</dbReference>
<dbReference type="STRING" id="61395.A0A1Y1W3D4"/>
<proteinExistence type="inferred from homology"/>
<dbReference type="OrthoDB" id="1879366at2759"/>
<dbReference type="Gene3D" id="3.90.180.10">
    <property type="entry name" value="Medium-chain alcohol dehydrogenases, catalytic domain"/>
    <property type="match status" value="1"/>
</dbReference>
<dbReference type="PANTHER" id="PTHR42683">
    <property type="entry name" value="ALDEHYDE REDUCTASE"/>
    <property type="match status" value="1"/>
</dbReference>
<evidence type="ECO:0000256" key="2">
    <source>
        <dbReference type="ARBA" id="ARBA00022723"/>
    </source>
</evidence>
<dbReference type="EMBL" id="MCFD01000011">
    <property type="protein sequence ID" value="ORX67902.1"/>
    <property type="molecule type" value="Genomic_DNA"/>
</dbReference>
<dbReference type="InterPro" id="IPR013154">
    <property type="entry name" value="ADH-like_N"/>
</dbReference>
<dbReference type="InterPro" id="IPR013149">
    <property type="entry name" value="ADH-like_C"/>
</dbReference>
<comment type="caution">
    <text evidence="7">The sequence shown here is derived from an EMBL/GenBank/DDBJ whole genome shotgun (WGS) entry which is preliminary data.</text>
</comment>
<evidence type="ECO:0000259" key="6">
    <source>
        <dbReference type="SMART" id="SM00829"/>
    </source>
</evidence>
<reference evidence="7 8" key="1">
    <citation type="submission" date="2016-07" db="EMBL/GenBank/DDBJ databases">
        <title>Pervasive Adenine N6-methylation of Active Genes in Fungi.</title>
        <authorList>
            <consortium name="DOE Joint Genome Institute"/>
            <person name="Mondo S.J."/>
            <person name="Dannebaum R.O."/>
            <person name="Kuo R.C."/>
            <person name="Labutti K."/>
            <person name="Haridas S."/>
            <person name="Kuo A."/>
            <person name="Salamov A."/>
            <person name="Ahrendt S.R."/>
            <person name="Lipzen A."/>
            <person name="Sullivan W."/>
            <person name="Andreopoulos W.B."/>
            <person name="Clum A."/>
            <person name="Lindquist E."/>
            <person name="Daum C."/>
            <person name="Ramamoorthy G.K."/>
            <person name="Gryganskyi A."/>
            <person name="Culley D."/>
            <person name="Magnuson J.K."/>
            <person name="James T.Y."/>
            <person name="O'Malley M.A."/>
            <person name="Stajich J.E."/>
            <person name="Spatafora J.W."/>
            <person name="Visel A."/>
            <person name="Grigoriev I.V."/>
        </authorList>
    </citation>
    <scope>NUCLEOTIDE SEQUENCE [LARGE SCALE GENOMIC DNA]</scope>
    <source>
        <strain evidence="7 8">ATCC 12442</strain>
    </source>
</reference>
<dbReference type="SMART" id="SM00829">
    <property type="entry name" value="PKS_ER"/>
    <property type="match status" value="1"/>
</dbReference>
<dbReference type="RefSeq" id="XP_040741748.1">
    <property type="nucleotide sequence ID" value="XM_040891432.1"/>
</dbReference>
<organism evidence="7 8">
    <name type="scientific">Linderina pennispora</name>
    <dbReference type="NCBI Taxonomy" id="61395"/>
    <lineage>
        <taxon>Eukaryota</taxon>
        <taxon>Fungi</taxon>
        <taxon>Fungi incertae sedis</taxon>
        <taxon>Zoopagomycota</taxon>
        <taxon>Kickxellomycotina</taxon>
        <taxon>Kickxellomycetes</taxon>
        <taxon>Kickxellales</taxon>
        <taxon>Kickxellaceae</taxon>
        <taxon>Linderina</taxon>
    </lineage>
</organism>
<dbReference type="Pfam" id="PF00107">
    <property type="entry name" value="ADH_zinc_N"/>
    <property type="match status" value="1"/>
</dbReference>
<dbReference type="AlphaFoldDB" id="A0A1Y1W3D4"/>
<gene>
    <name evidence="7" type="ORF">DL89DRAFT_324067</name>
</gene>
<dbReference type="InterPro" id="IPR036291">
    <property type="entry name" value="NAD(P)-bd_dom_sf"/>
</dbReference>
<dbReference type="PROSITE" id="PS00059">
    <property type="entry name" value="ADH_ZINC"/>
    <property type="match status" value="1"/>
</dbReference>
<comment type="similarity">
    <text evidence="5">Belongs to the zinc-containing alcohol dehydrogenase family.</text>
</comment>
<evidence type="ECO:0000256" key="3">
    <source>
        <dbReference type="ARBA" id="ARBA00022833"/>
    </source>
</evidence>
<dbReference type="InterPro" id="IPR011032">
    <property type="entry name" value="GroES-like_sf"/>
</dbReference>
<evidence type="ECO:0000256" key="5">
    <source>
        <dbReference type="RuleBase" id="RU361277"/>
    </source>
</evidence>
<evidence type="ECO:0000256" key="4">
    <source>
        <dbReference type="ARBA" id="ARBA00023002"/>
    </source>
</evidence>
<keyword evidence="8" id="KW-1185">Reference proteome</keyword>
<comment type="cofactor">
    <cofactor evidence="1 5">
        <name>Zn(2+)</name>
        <dbReference type="ChEBI" id="CHEBI:29105"/>
    </cofactor>
</comment>
<dbReference type="InterPro" id="IPR020843">
    <property type="entry name" value="ER"/>
</dbReference>
<evidence type="ECO:0000256" key="1">
    <source>
        <dbReference type="ARBA" id="ARBA00001947"/>
    </source>
</evidence>
<evidence type="ECO:0000313" key="8">
    <source>
        <dbReference type="Proteomes" id="UP000193922"/>
    </source>
</evidence>
<sequence>MVRRSEKIHGWAATKPGIEVVPWSYVPRPLGLHDVEIRIDYTGVCGSDLHKLKNDLGGTAYPIICGHEIAGRVVSKGKDVADLHVGDVVGVGPIAYSCLRDDCKFCGQGLDAHCPHAVHTYGGIYPDGASSQGGYAESVRVRASMVFKIPPEIDPAYVPPLLCAGVSVYAPMVKYGVKAGDRVGIVGIGGLGHLAIQFASALGAEVVAISRSSAKHKDAIELGATRFVHSENREETRAIYNTLKFLFVTGDCGTAQLNELIHLVDIGGQIVILALSKETLELEPFILAVKQVSISGNLVGGISMIKQTLEFAAKHVNEALEHANAGRARYRLILEN</sequence>
<name>A0A1Y1W3D4_9FUNG</name>
<feature type="domain" description="Enoyl reductase (ER)" evidence="6">
    <location>
        <begin position="13"/>
        <end position="334"/>
    </location>
</feature>
<dbReference type="SUPFAM" id="SSF50129">
    <property type="entry name" value="GroES-like"/>
    <property type="match status" value="1"/>
</dbReference>
<dbReference type="SUPFAM" id="SSF51735">
    <property type="entry name" value="NAD(P)-binding Rossmann-fold domains"/>
    <property type="match status" value="1"/>
</dbReference>
<keyword evidence="2 5" id="KW-0479">Metal-binding</keyword>
<dbReference type="Gene3D" id="3.40.50.720">
    <property type="entry name" value="NAD(P)-binding Rossmann-like Domain"/>
    <property type="match status" value="1"/>
</dbReference>
<dbReference type="GO" id="GO:0008270">
    <property type="term" value="F:zinc ion binding"/>
    <property type="evidence" value="ECO:0007669"/>
    <property type="project" value="InterPro"/>
</dbReference>
<keyword evidence="4" id="KW-0560">Oxidoreductase</keyword>
<accession>A0A1Y1W3D4</accession>
<dbReference type="InterPro" id="IPR047109">
    <property type="entry name" value="CAD-like"/>
</dbReference>
<dbReference type="FunFam" id="3.40.50.720:FF:000022">
    <property type="entry name" value="Cinnamyl alcohol dehydrogenase"/>
    <property type="match status" value="1"/>
</dbReference>
<evidence type="ECO:0000313" key="7">
    <source>
        <dbReference type="EMBL" id="ORX67902.1"/>
    </source>
</evidence>
<dbReference type="Pfam" id="PF08240">
    <property type="entry name" value="ADH_N"/>
    <property type="match status" value="1"/>
</dbReference>
<dbReference type="Proteomes" id="UP000193922">
    <property type="component" value="Unassembled WGS sequence"/>
</dbReference>
<keyword evidence="3 5" id="KW-0862">Zinc</keyword>
<protein>
    <submittedName>
        <fullName evidence="7">Putative mannitol dehydrogenase</fullName>
    </submittedName>
</protein>
<dbReference type="InterPro" id="IPR002328">
    <property type="entry name" value="ADH_Zn_CS"/>
</dbReference>
<dbReference type="GO" id="GO:0016616">
    <property type="term" value="F:oxidoreductase activity, acting on the CH-OH group of donors, NAD or NADP as acceptor"/>
    <property type="evidence" value="ECO:0007669"/>
    <property type="project" value="InterPro"/>
</dbReference>
<dbReference type="GeneID" id="63808080"/>